<evidence type="ECO:0000313" key="2">
    <source>
        <dbReference type="Proteomes" id="UP001207228"/>
    </source>
</evidence>
<reference evidence="1 2" key="1">
    <citation type="submission" date="2022-11" db="EMBL/GenBank/DDBJ databases">
        <title>The characterization of three novel Bacteroidetes species and genomic analysis of their roles in tidal elemental geochemical cycles.</title>
        <authorList>
            <person name="Ma K.-J."/>
        </authorList>
    </citation>
    <scope>NUCLEOTIDE SEQUENCE [LARGE SCALE GENOMIC DNA]</scope>
    <source>
        <strain evidence="1 2">M82</strain>
    </source>
</reference>
<dbReference type="SUPFAM" id="SSF141571">
    <property type="entry name" value="Pentapeptide repeat-like"/>
    <property type="match status" value="1"/>
</dbReference>
<dbReference type="RefSeq" id="WP_266050931.1">
    <property type="nucleotide sequence ID" value="NZ_JAPFQO010000001.1"/>
</dbReference>
<gene>
    <name evidence="1" type="ORF">OO017_02910</name>
</gene>
<protein>
    <submittedName>
        <fullName evidence="1">Pentapeptide repeat-containing protein</fullName>
    </submittedName>
</protein>
<organism evidence="1 2">
    <name type="scientific">Pontibacter anaerobius</name>
    <dbReference type="NCBI Taxonomy" id="2993940"/>
    <lineage>
        <taxon>Bacteria</taxon>
        <taxon>Pseudomonadati</taxon>
        <taxon>Bacteroidota</taxon>
        <taxon>Cytophagia</taxon>
        <taxon>Cytophagales</taxon>
        <taxon>Hymenobacteraceae</taxon>
        <taxon>Pontibacter</taxon>
    </lineage>
</organism>
<dbReference type="PANTHER" id="PTHR42999:SF1">
    <property type="entry name" value="PENTAPEPTIDE REPEAT-CONTAINING PROTEIN"/>
    <property type="match status" value="1"/>
</dbReference>
<name>A0ABT3RBI8_9BACT</name>
<dbReference type="PANTHER" id="PTHR42999">
    <property type="entry name" value="ANTIBIOTIC RESISTANCE PROTEIN MCBG"/>
    <property type="match status" value="1"/>
</dbReference>
<accession>A0ABT3RBI8</accession>
<sequence>MEGQTHEGKTFEKVVYANKPIKNREFEQCTFRNCDFSNADFSQNRFTDCIFIGCNLAMLKLHCSTLSDVVFRECKLTGVNFSECEDILFTVRFENCILDYASFVGRKMAKTPFLHTSLKGADFSNANLANAVFGETDLERAVFSFTNLTGADFSTAFNFEIDPELNTVKKAKFSRHGLQGLLAKYNLQVV</sequence>
<dbReference type="Gene3D" id="2.160.20.80">
    <property type="entry name" value="E3 ubiquitin-protein ligase SopA"/>
    <property type="match status" value="1"/>
</dbReference>
<dbReference type="InterPro" id="IPR052949">
    <property type="entry name" value="PA_immunity-related"/>
</dbReference>
<dbReference type="Proteomes" id="UP001207228">
    <property type="component" value="Unassembled WGS sequence"/>
</dbReference>
<dbReference type="Pfam" id="PF00805">
    <property type="entry name" value="Pentapeptide"/>
    <property type="match status" value="1"/>
</dbReference>
<dbReference type="InterPro" id="IPR001646">
    <property type="entry name" value="5peptide_repeat"/>
</dbReference>
<dbReference type="EMBL" id="JAPFQO010000001">
    <property type="protein sequence ID" value="MCX2738885.1"/>
    <property type="molecule type" value="Genomic_DNA"/>
</dbReference>
<keyword evidence="2" id="KW-1185">Reference proteome</keyword>
<dbReference type="Pfam" id="PF13599">
    <property type="entry name" value="Pentapeptide_4"/>
    <property type="match status" value="1"/>
</dbReference>
<proteinExistence type="predicted"/>
<comment type="caution">
    <text evidence="1">The sequence shown here is derived from an EMBL/GenBank/DDBJ whole genome shotgun (WGS) entry which is preliminary data.</text>
</comment>
<evidence type="ECO:0000313" key="1">
    <source>
        <dbReference type="EMBL" id="MCX2738885.1"/>
    </source>
</evidence>